<feature type="chain" id="PRO_5002955116" evidence="1">
    <location>
        <begin position="23"/>
        <end position="92"/>
    </location>
</feature>
<feature type="signal peptide" evidence="1">
    <location>
        <begin position="1"/>
        <end position="22"/>
    </location>
</feature>
<evidence type="ECO:0000313" key="3">
    <source>
        <dbReference type="Proteomes" id="UP000007800"/>
    </source>
</evidence>
<protein>
    <submittedName>
        <fullName evidence="2">Uncharacterized protein</fullName>
    </submittedName>
</protein>
<keyword evidence="1" id="KW-0732">Signal</keyword>
<evidence type="ECO:0000313" key="2">
    <source>
        <dbReference type="EMBL" id="EER03181.1"/>
    </source>
</evidence>
<evidence type="ECO:0000256" key="1">
    <source>
        <dbReference type="SAM" id="SignalP"/>
    </source>
</evidence>
<accession>C5LJ65</accession>
<gene>
    <name evidence="2" type="ORF">Pmar_PMAR019958</name>
</gene>
<dbReference type="EMBL" id="GG682368">
    <property type="protein sequence ID" value="EER03181.1"/>
    <property type="molecule type" value="Genomic_DNA"/>
</dbReference>
<dbReference type="AlphaFoldDB" id="C5LJ65"/>
<proteinExistence type="predicted"/>
<name>C5LJ65_PERM5</name>
<reference evidence="2 3" key="1">
    <citation type="submission" date="2008-07" db="EMBL/GenBank/DDBJ databases">
        <authorList>
            <person name="El-Sayed N."/>
            <person name="Caler E."/>
            <person name="Inman J."/>
            <person name="Amedeo P."/>
            <person name="Hass B."/>
            <person name="Wortman J."/>
        </authorList>
    </citation>
    <scope>NUCLEOTIDE SEQUENCE [LARGE SCALE GENOMIC DNA]</scope>
    <source>
        <strain evidence="3">ATCC 50983 / TXsc</strain>
    </source>
</reference>
<dbReference type="InParanoid" id="C5LJ65"/>
<keyword evidence="3" id="KW-1185">Reference proteome</keyword>
<sequence>MRVPAFVPVLLVFLECCHPTLSDSIIYREFKPDDNLSHFDPSAASFCRRFSCFVAVDTAAASRTKAVVGLVQMHVPAAYIEPDVAKAIDEKM</sequence>
<organism evidence="3">
    <name type="scientific">Perkinsus marinus (strain ATCC 50983 / TXsc)</name>
    <dbReference type="NCBI Taxonomy" id="423536"/>
    <lineage>
        <taxon>Eukaryota</taxon>
        <taxon>Sar</taxon>
        <taxon>Alveolata</taxon>
        <taxon>Perkinsozoa</taxon>
        <taxon>Perkinsea</taxon>
        <taxon>Perkinsida</taxon>
        <taxon>Perkinsidae</taxon>
        <taxon>Perkinsus</taxon>
    </lineage>
</organism>
<dbReference type="Proteomes" id="UP000007800">
    <property type="component" value="Unassembled WGS sequence"/>
</dbReference>
<dbReference type="GeneID" id="9052172"/>
<dbReference type="RefSeq" id="XP_002771365.1">
    <property type="nucleotide sequence ID" value="XM_002771319.1"/>
</dbReference>